<dbReference type="PANTHER" id="PTHR33977:SF1">
    <property type="entry name" value="ZINC ION BINDING PROTEIN"/>
    <property type="match status" value="1"/>
</dbReference>
<name>A0A8X6H4P4_TRICU</name>
<reference evidence="3" key="1">
    <citation type="submission" date="2020-07" db="EMBL/GenBank/DDBJ databases">
        <title>Multicomponent nature underlies the extraordinary mechanical properties of spider dragline silk.</title>
        <authorList>
            <person name="Kono N."/>
            <person name="Nakamura H."/>
            <person name="Mori M."/>
            <person name="Yoshida Y."/>
            <person name="Ohtoshi R."/>
            <person name="Malay A.D."/>
            <person name="Moran D.A.P."/>
            <person name="Tomita M."/>
            <person name="Numata K."/>
            <person name="Arakawa K."/>
        </authorList>
    </citation>
    <scope>NUCLEOTIDE SEQUENCE</scope>
</reference>
<dbReference type="AlphaFoldDB" id="A0A8X6H4P4"/>
<dbReference type="PANTHER" id="PTHR33977">
    <property type="entry name" value="ZINC ION BINDING PROTEIN"/>
    <property type="match status" value="1"/>
</dbReference>
<proteinExistence type="predicted"/>
<feature type="compositionally biased region" description="Basic and acidic residues" evidence="1">
    <location>
        <begin position="1"/>
        <end position="15"/>
    </location>
</feature>
<dbReference type="EMBL" id="BMAO01017492">
    <property type="protein sequence ID" value="GFR16068.1"/>
    <property type="molecule type" value="Genomic_DNA"/>
</dbReference>
<comment type="caution">
    <text evidence="3">The sequence shown here is derived from an EMBL/GenBank/DDBJ whole genome shotgun (WGS) entry which is preliminary data.</text>
</comment>
<evidence type="ECO:0000313" key="3">
    <source>
        <dbReference type="EMBL" id="GFR16068.1"/>
    </source>
</evidence>
<gene>
    <name evidence="3" type="primary">X975_14697</name>
    <name evidence="3" type="ORF">TNCT_342451</name>
</gene>
<feature type="region of interest" description="Disordered" evidence="1">
    <location>
        <begin position="1"/>
        <end position="25"/>
    </location>
</feature>
<dbReference type="Pfam" id="PF10551">
    <property type="entry name" value="MULE"/>
    <property type="match status" value="1"/>
</dbReference>
<keyword evidence="4" id="KW-1185">Reference proteome</keyword>
<dbReference type="OrthoDB" id="6434392at2759"/>
<dbReference type="InterPro" id="IPR018289">
    <property type="entry name" value="MULE_transposase_dom"/>
</dbReference>
<organism evidence="3 4">
    <name type="scientific">Trichonephila clavata</name>
    <name type="common">Joro spider</name>
    <name type="synonym">Nephila clavata</name>
    <dbReference type="NCBI Taxonomy" id="2740835"/>
    <lineage>
        <taxon>Eukaryota</taxon>
        <taxon>Metazoa</taxon>
        <taxon>Ecdysozoa</taxon>
        <taxon>Arthropoda</taxon>
        <taxon>Chelicerata</taxon>
        <taxon>Arachnida</taxon>
        <taxon>Araneae</taxon>
        <taxon>Araneomorphae</taxon>
        <taxon>Entelegynae</taxon>
        <taxon>Araneoidea</taxon>
        <taxon>Nephilidae</taxon>
        <taxon>Trichonephila</taxon>
    </lineage>
</organism>
<sequence length="699" mass="81958">MDLHEQTDMELENAHRNSPRTPPPPNQISLCKQLKFNTAQLAKMETFRKCKQACVEALRNMPDHYSEEPFYARALSELQEIEETMALANDTNDDEGFETWTKEEELRTKSLFVKNSGIRKAKNRQFTYYICNRSGFAKLKSERKRHEKIEGFVKCGKTCPAFMNAIREQKEEAIKITVEYQSVHAGHEMQAGKLRLHQEDRRNLEALLKVGVPSTKIIENIQAKCPPTERLGLLTRKDLYNVCQSFKVDESVLHAEDAVSIDLQVLKMQRDSYDPVLLYKPLGSSLTSNPLIQKQDFILGIVNEAQLELLELYGKNIIMMDSTHGTNQYGYLLTTIMVSEDNHEGLPIAVCYSNRVSSNVLEPFFEEIKIRLPHLRPKVFMSDDDPAFYNAWRRVFREVEFILLCSWRVSRSWNRNLNGKIKNIELKKEMSDKLKQLVNEIHVVTFERMYEDFVQKYTKNEEAKNFITYFEKIYGGRKQKWAYCYRVGCGINTNMKLERWHQELKYEEGGGRVLRRLDKSLSLVLNAVSKKLMGRIISIERGKLTSKISTIRIRHLKSCKEMQGYSAEEFTPTKWVVFKTVANRITTYEINKAKDCDYPIRCHICKICIHSFTCNCVDYSIKFTICKHIHYICQKFPTKLENLRDETMLIIDEDSNRLRREKEMEAILKEKEKPIVHEKPVESVYERVKRNLRYIYILQ</sequence>
<dbReference type="Proteomes" id="UP000887116">
    <property type="component" value="Unassembled WGS sequence"/>
</dbReference>
<evidence type="ECO:0000259" key="2">
    <source>
        <dbReference type="Pfam" id="PF10551"/>
    </source>
</evidence>
<protein>
    <recommendedName>
        <fullName evidence="2">MULE transposase domain-containing protein</fullName>
    </recommendedName>
</protein>
<evidence type="ECO:0000313" key="4">
    <source>
        <dbReference type="Proteomes" id="UP000887116"/>
    </source>
</evidence>
<evidence type="ECO:0000256" key="1">
    <source>
        <dbReference type="SAM" id="MobiDB-lite"/>
    </source>
</evidence>
<accession>A0A8X6H4P4</accession>
<feature type="domain" description="MULE transposase" evidence="2">
    <location>
        <begin position="318"/>
        <end position="409"/>
    </location>
</feature>